<accession>A0A6G6Y1L6</accession>
<reference evidence="2 3" key="1">
    <citation type="submission" date="2020-02" db="EMBL/GenBank/DDBJ databases">
        <authorList>
            <person name="Zheng R.K."/>
            <person name="Sun C.M."/>
        </authorList>
    </citation>
    <scope>NUCLEOTIDE SEQUENCE [LARGE SCALE GENOMIC DNA]</scope>
    <source>
        <strain evidence="3">zrk23</strain>
    </source>
</reference>
<dbReference type="InterPro" id="IPR009057">
    <property type="entry name" value="Homeodomain-like_sf"/>
</dbReference>
<sequence length="222" mass="24936">MNHEKRGGKAVNATSAVLRAFSVDHAARVTGLSKSRLTRWDKLGLFSPEHLDDEDRGNPYSRVYSFRDLVGLRTLKILTDKFGVPLRELQKAAAELEKRSDRPWEQIPLAVLKRKVVFDLYTAPRDADGQSVLKHIPLPAIVEEVTQEANNLRDRDVAKVGQIERRRYVAHNAYVIAGTRIPTSAIESFIEENYTDAEIVAEYPSITISDVAAVRNKMKAVA</sequence>
<evidence type="ECO:0000313" key="3">
    <source>
        <dbReference type="Proteomes" id="UP000501568"/>
    </source>
</evidence>
<dbReference type="Gene3D" id="1.10.1660.10">
    <property type="match status" value="1"/>
</dbReference>
<dbReference type="InterPro" id="IPR009061">
    <property type="entry name" value="DNA-bd_dom_put_sf"/>
</dbReference>
<evidence type="ECO:0000259" key="1">
    <source>
        <dbReference type="SMART" id="SM00422"/>
    </source>
</evidence>
<name>A0A6G6Y1L6_9SPHN</name>
<dbReference type="RefSeq" id="WP_165325501.1">
    <property type="nucleotide sequence ID" value="NZ_CP049109.1"/>
</dbReference>
<dbReference type="Pfam" id="PF13411">
    <property type="entry name" value="MerR_1"/>
    <property type="match status" value="1"/>
</dbReference>
<organism evidence="2 3">
    <name type="scientific">Stakelama tenebrarum</name>
    <dbReference type="NCBI Taxonomy" id="2711215"/>
    <lineage>
        <taxon>Bacteria</taxon>
        <taxon>Pseudomonadati</taxon>
        <taxon>Pseudomonadota</taxon>
        <taxon>Alphaproteobacteria</taxon>
        <taxon>Sphingomonadales</taxon>
        <taxon>Sphingomonadaceae</taxon>
        <taxon>Stakelama</taxon>
    </lineage>
</organism>
<dbReference type="Proteomes" id="UP000501568">
    <property type="component" value="Chromosome"/>
</dbReference>
<gene>
    <name evidence="2" type="ORF">G5C33_00970</name>
</gene>
<dbReference type="EMBL" id="CP049109">
    <property type="protein sequence ID" value="QIG78503.1"/>
    <property type="molecule type" value="Genomic_DNA"/>
</dbReference>
<feature type="domain" description="HTH merR-type" evidence="1">
    <location>
        <begin position="21"/>
        <end position="96"/>
    </location>
</feature>
<dbReference type="InterPro" id="IPR036388">
    <property type="entry name" value="WH-like_DNA-bd_sf"/>
</dbReference>
<evidence type="ECO:0000313" key="2">
    <source>
        <dbReference type="EMBL" id="QIG78503.1"/>
    </source>
</evidence>
<protein>
    <submittedName>
        <fullName evidence="2">DUF433 domain-containing protein</fullName>
    </submittedName>
</protein>
<dbReference type="SUPFAM" id="SSF46689">
    <property type="entry name" value="Homeodomain-like"/>
    <property type="match status" value="1"/>
</dbReference>
<dbReference type="Pfam" id="PF04255">
    <property type="entry name" value="DUF433"/>
    <property type="match status" value="1"/>
</dbReference>
<dbReference type="GO" id="GO:0003677">
    <property type="term" value="F:DNA binding"/>
    <property type="evidence" value="ECO:0007669"/>
    <property type="project" value="InterPro"/>
</dbReference>
<keyword evidence="3" id="KW-1185">Reference proteome</keyword>
<dbReference type="SMART" id="SM00422">
    <property type="entry name" value="HTH_MERR"/>
    <property type="match status" value="1"/>
</dbReference>
<dbReference type="InterPro" id="IPR007367">
    <property type="entry name" value="DUF433"/>
</dbReference>
<proteinExistence type="predicted"/>
<dbReference type="SUPFAM" id="SSF46955">
    <property type="entry name" value="Putative DNA-binding domain"/>
    <property type="match status" value="1"/>
</dbReference>
<dbReference type="GO" id="GO:0006355">
    <property type="term" value="P:regulation of DNA-templated transcription"/>
    <property type="evidence" value="ECO:0007669"/>
    <property type="project" value="InterPro"/>
</dbReference>
<dbReference type="InterPro" id="IPR000551">
    <property type="entry name" value="MerR-type_HTH_dom"/>
</dbReference>
<dbReference type="Gene3D" id="1.10.10.10">
    <property type="entry name" value="Winged helix-like DNA-binding domain superfamily/Winged helix DNA-binding domain"/>
    <property type="match status" value="1"/>
</dbReference>
<dbReference type="AlphaFoldDB" id="A0A6G6Y1L6"/>
<dbReference type="KEGG" id="spzr:G5C33_00970"/>